<feature type="transmembrane region" description="Helical" evidence="12">
    <location>
        <begin position="250"/>
        <end position="270"/>
    </location>
</feature>
<evidence type="ECO:0000256" key="8">
    <source>
        <dbReference type="ARBA" id="ARBA00022692"/>
    </source>
</evidence>
<protein>
    <recommendedName>
        <fullName evidence="4 12">GPI mannosyltransferase 2</fullName>
        <ecNumber evidence="12">2.4.1.-</ecNumber>
    </recommendedName>
</protein>
<evidence type="ECO:0000256" key="1">
    <source>
        <dbReference type="ARBA" id="ARBA00004477"/>
    </source>
</evidence>
<keyword evidence="15" id="KW-1185">Reference proteome</keyword>
<keyword evidence="6 12" id="KW-0328">Glycosyltransferase</keyword>
<dbReference type="Proteomes" id="UP001562354">
    <property type="component" value="Unassembled WGS sequence"/>
</dbReference>
<evidence type="ECO:0000256" key="9">
    <source>
        <dbReference type="ARBA" id="ARBA00022824"/>
    </source>
</evidence>
<evidence type="ECO:0000256" key="3">
    <source>
        <dbReference type="ARBA" id="ARBA00008698"/>
    </source>
</evidence>
<sequence length="477" mass="52032">MPDNNVSSVRLLLLAFVIWKALLLCIACASPGPGYDTSTQLLLASGTSQTEASSIKLLGHIASRLVRWDALYFVRVAQRGHVFEQEWAWGFGWTKSIHLGAKVLSSLVRHPLLVEALAGILISHACHLLSVLLLFQLAKSIVPTKSPQRDDIAFVAAMLHIVSPAGVFLSAPYSESLFACLTFLGMLCYAHVYHGSSGMVRRCISVLASGVCWGLASTVRGNGLLNGLILLSHALGLLGSLRSLEVCQELLATLVAGLTVALGNALPQWIGYQQFCPQDSTVQIPIWCSRIPPSIYTYVQAHYWNNGFLRYWTLSNIPLFALAIPMLALLSTTALIAVFQPILLLSIAKKVDKPSTPKLAEDLHDADRLRYVRCMRLFALPQAALALLALFNFHVQIINRLSSAYPVWYLVLAIAITTNDAPIAAIPSPGINRTINQMTTTLVAYGKKRSVQRVVVSSMVIYAIVQDGLYASFMPPA</sequence>
<comment type="caution">
    <text evidence="14">The sequence shown here is derived from an EMBL/GenBank/DDBJ whole genome shotgun (WGS) entry which is preliminary data.</text>
</comment>
<feature type="transmembrane region" description="Helical" evidence="12">
    <location>
        <begin position="407"/>
        <end position="426"/>
    </location>
</feature>
<evidence type="ECO:0000256" key="5">
    <source>
        <dbReference type="ARBA" id="ARBA00022502"/>
    </source>
</evidence>
<name>A0ABR3P3F1_9PEZI</name>
<evidence type="ECO:0000256" key="2">
    <source>
        <dbReference type="ARBA" id="ARBA00004687"/>
    </source>
</evidence>
<comment type="function">
    <text evidence="12">Mannosyltransferase involved in glycosylphosphatidylinositol-anchor biosynthesis.</text>
</comment>
<evidence type="ECO:0000256" key="11">
    <source>
        <dbReference type="ARBA" id="ARBA00023136"/>
    </source>
</evidence>
<dbReference type="Pfam" id="PF04188">
    <property type="entry name" value="Mannosyl_trans2"/>
    <property type="match status" value="1"/>
</dbReference>
<feature type="transmembrane region" description="Helical" evidence="12">
    <location>
        <begin position="454"/>
        <end position="473"/>
    </location>
</feature>
<keyword evidence="13" id="KW-0732">Signal</keyword>
<dbReference type="RefSeq" id="XP_069196888.1">
    <property type="nucleotide sequence ID" value="XM_069344462.1"/>
</dbReference>
<feature type="transmembrane region" description="Helical" evidence="12">
    <location>
        <begin position="150"/>
        <end position="170"/>
    </location>
</feature>
<proteinExistence type="inferred from homology"/>
<feature type="signal peptide" evidence="13">
    <location>
        <begin position="1"/>
        <end position="29"/>
    </location>
</feature>
<dbReference type="PANTHER" id="PTHR12468">
    <property type="entry name" value="GPI MANNOSYLTRANSFERASE 2"/>
    <property type="match status" value="1"/>
</dbReference>
<reference evidence="14 15" key="1">
    <citation type="submission" date="2024-07" db="EMBL/GenBank/DDBJ databases">
        <title>Draft sequence of the Neodothiora populina.</title>
        <authorList>
            <person name="Drown D.D."/>
            <person name="Schuette U.S."/>
            <person name="Buechlein A.B."/>
            <person name="Rusch D.R."/>
            <person name="Winton L.W."/>
            <person name="Adams G.A."/>
        </authorList>
    </citation>
    <scope>NUCLEOTIDE SEQUENCE [LARGE SCALE GENOMIC DNA]</scope>
    <source>
        <strain evidence="14 15">CPC 39397</strain>
    </source>
</reference>
<evidence type="ECO:0000256" key="7">
    <source>
        <dbReference type="ARBA" id="ARBA00022679"/>
    </source>
</evidence>
<organism evidence="14 15">
    <name type="scientific">Neodothiora populina</name>
    <dbReference type="NCBI Taxonomy" id="2781224"/>
    <lineage>
        <taxon>Eukaryota</taxon>
        <taxon>Fungi</taxon>
        <taxon>Dikarya</taxon>
        <taxon>Ascomycota</taxon>
        <taxon>Pezizomycotina</taxon>
        <taxon>Dothideomycetes</taxon>
        <taxon>Dothideomycetidae</taxon>
        <taxon>Dothideales</taxon>
        <taxon>Dothioraceae</taxon>
        <taxon>Neodothiora</taxon>
    </lineage>
</organism>
<evidence type="ECO:0000256" key="13">
    <source>
        <dbReference type="SAM" id="SignalP"/>
    </source>
</evidence>
<keyword evidence="10 12" id="KW-1133">Transmembrane helix</keyword>
<dbReference type="EC" id="2.4.1.-" evidence="12"/>
<keyword evidence="5 12" id="KW-0337">GPI-anchor biosynthesis</keyword>
<feature type="transmembrane region" description="Helical" evidence="12">
    <location>
        <begin position="319"/>
        <end position="345"/>
    </location>
</feature>
<feature type="transmembrane region" description="Helical" evidence="12">
    <location>
        <begin position="377"/>
        <end position="395"/>
    </location>
</feature>
<dbReference type="PANTHER" id="PTHR12468:SF2">
    <property type="entry name" value="GPI MANNOSYLTRANSFERASE 2"/>
    <property type="match status" value="1"/>
</dbReference>
<dbReference type="GeneID" id="95978476"/>
<keyword evidence="11 12" id="KW-0472">Membrane</keyword>
<evidence type="ECO:0000313" key="15">
    <source>
        <dbReference type="Proteomes" id="UP001562354"/>
    </source>
</evidence>
<keyword evidence="8 12" id="KW-0812">Transmembrane</keyword>
<keyword evidence="7 12" id="KW-0808">Transferase</keyword>
<feature type="chain" id="PRO_5046577425" description="GPI mannosyltransferase 2" evidence="13">
    <location>
        <begin position="30"/>
        <end position="477"/>
    </location>
</feature>
<comment type="similarity">
    <text evidence="3 12">Belongs to the PIGV family.</text>
</comment>
<accession>A0ABR3P3F1</accession>
<comment type="pathway">
    <text evidence="2 12">Glycolipid biosynthesis; glycosylphosphatidylinositol-anchor biosynthesis.</text>
</comment>
<evidence type="ECO:0000256" key="12">
    <source>
        <dbReference type="RuleBase" id="RU363112"/>
    </source>
</evidence>
<feature type="transmembrane region" description="Helical" evidence="12">
    <location>
        <begin position="176"/>
        <end position="192"/>
    </location>
</feature>
<feature type="transmembrane region" description="Helical" evidence="12">
    <location>
        <begin position="116"/>
        <end position="138"/>
    </location>
</feature>
<evidence type="ECO:0000256" key="4">
    <source>
        <dbReference type="ARBA" id="ARBA00013795"/>
    </source>
</evidence>
<dbReference type="EMBL" id="JBFMKM010000016">
    <property type="protein sequence ID" value="KAL1297206.1"/>
    <property type="molecule type" value="Genomic_DNA"/>
</dbReference>
<evidence type="ECO:0000313" key="14">
    <source>
        <dbReference type="EMBL" id="KAL1297206.1"/>
    </source>
</evidence>
<comment type="subcellular location">
    <subcellularLocation>
        <location evidence="1 12">Endoplasmic reticulum membrane</location>
        <topology evidence="1 12">Multi-pass membrane protein</topology>
    </subcellularLocation>
</comment>
<gene>
    <name evidence="14" type="ORF">AAFC00_004776</name>
</gene>
<evidence type="ECO:0000256" key="6">
    <source>
        <dbReference type="ARBA" id="ARBA00022676"/>
    </source>
</evidence>
<keyword evidence="9 12" id="KW-0256">Endoplasmic reticulum</keyword>
<dbReference type="InterPro" id="IPR007315">
    <property type="entry name" value="PIG-V/Gpi18"/>
</dbReference>
<evidence type="ECO:0000256" key="10">
    <source>
        <dbReference type="ARBA" id="ARBA00022989"/>
    </source>
</evidence>